<accession>A0ABY5P9L5</accession>
<comment type="cofactor">
    <cofactor evidence="1">
        <name>pyridoxal 5'-phosphate</name>
        <dbReference type="ChEBI" id="CHEBI:597326"/>
    </cofactor>
</comment>
<dbReference type="PANTHER" id="PTHR43525:SF1">
    <property type="entry name" value="PROTEIN MALY"/>
    <property type="match status" value="1"/>
</dbReference>
<proteinExistence type="inferred from homology"/>
<dbReference type="InterPro" id="IPR027619">
    <property type="entry name" value="C-S_lyase_PatB-like"/>
</dbReference>
<dbReference type="SUPFAM" id="SSF53383">
    <property type="entry name" value="PLP-dependent transferases"/>
    <property type="match status" value="1"/>
</dbReference>
<keyword evidence="3" id="KW-0663">Pyridoxal phosphate</keyword>
<dbReference type="InterPro" id="IPR015422">
    <property type="entry name" value="PyrdxlP-dep_Trfase_small"/>
</dbReference>
<evidence type="ECO:0000313" key="8">
    <source>
        <dbReference type="Proteomes" id="UP001315967"/>
    </source>
</evidence>
<dbReference type="InterPro" id="IPR015424">
    <property type="entry name" value="PyrdxlP-dep_Trfase"/>
</dbReference>
<dbReference type="Proteomes" id="UP001315967">
    <property type="component" value="Chromosome"/>
</dbReference>
<dbReference type="PANTHER" id="PTHR43525">
    <property type="entry name" value="PROTEIN MALY"/>
    <property type="match status" value="1"/>
</dbReference>
<dbReference type="NCBIfam" id="TIGR04350">
    <property type="entry name" value="C_S_lyase_PatB"/>
    <property type="match status" value="1"/>
</dbReference>
<name>A0ABY5P9L5_9LACT</name>
<evidence type="ECO:0000313" key="7">
    <source>
        <dbReference type="EMBL" id="UUX35451.1"/>
    </source>
</evidence>
<dbReference type="Gene3D" id="3.40.640.10">
    <property type="entry name" value="Type I PLP-dependent aspartate aminotransferase-like (Major domain)"/>
    <property type="match status" value="1"/>
</dbReference>
<evidence type="ECO:0000259" key="6">
    <source>
        <dbReference type="Pfam" id="PF00155"/>
    </source>
</evidence>
<feature type="domain" description="Aminotransferase class I/classII large" evidence="6">
    <location>
        <begin position="101"/>
        <end position="383"/>
    </location>
</feature>
<evidence type="ECO:0000256" key="1">
    <source>
        <dbReference type="ARBA" id="ARBA00001933"/>
    </source>
</evidence>
<evidence type="ECO:0000256" key="4">
    <source>
        <dbReference type="ARBA" id="ARBA00023239"/>
    </source>
</evidence>
<dbReference type="InterPro" id="IPR051798">
    <property type="entry name" value="Class-II_PLP-Dep_Aminotrans"/>
</dbReference>
<dbReference type="InterPro" id="IPR004839">
    <property type="entry name" value="Aminotransferase_I/II_large"/>
</dbReference>
<keyword evidence="8" id="KW-1185">Reference proteome</keyword>
<dbReference type="EMBL" id="CP102453">
    <property type="protein sequence ID" value="UUX35451.1"/>
    <property type="molecule type" value="Genomic_DNA"/>
</dbReference>
<gene>
    <name evidence="7" type="ORF">NRE15_03650</name>
</gene>
<dbReference type="Gene3D" id="3.90.1150.10">
    <property type="entry name" value="Aspartate Aminotransferase, domain 1"/>
    <property type="match status" value="1"/>
</dbReference>
<protein>
    <recommendedName>
        <fullName evidence="2">cysteine-S-conjugate beta-lyase</fullName>
        <ecNumber evidence="2">4.4.1.13</ecNumber>
    </recommendedName>
</protein>
<dbReference type="CDD" id="cd00609">
    <property type="entry name" value="AAT_like"/>
    <property type="match status" value="1"/>
</dbReference>
<reference evidence="7 8" key="1">
    <citation type="submission" date="2022-08" db="EMBL/GenBank/DDBJ databases">
        <title>Aerococcaceae sp. nov isolated from spoiled eye mask.</title>
        <authorList>
            <person name="Zhou G."/>
            <person name="Xie X.-B."/>
            <person name="Shi Q.-S."/>
            <person name="Wang Y.-S."/>
            <person name="Wen X."/>
            <person name="Peng H."/>
            <person name="Yang X.-J."/>
            <person name="Tao H.-B."/>
            <person name="Huang X.-M."/>
        </authorList>
    </citation>
    <scope>NUCLEOTIDE SEQUENCE [LARGE SCALE GENOMIC DNA]</scope>
    <source>
        <strain evidence="8">DM20194951</strain>
    </source>
</reference>
<sequence>MYDFDEVLDRTQLSTSKWESEIFRTGNKNLLCFGTADMDFKSSPAIIDALQSVVDKGHFGYPYKRDSYYDAIIGYLDRHFSWKISKEMIANSVSIYPSFQGIIEGLTEEGDEIIFNSPVHHIFKEVVTANKRVAVESPLKLVDGEYQLDFNHIKASITPKTSMYILCNPHNPMGRIWNQDDLIQLVDLCAENNIIILSDEVYAGLIYPGESFTPLASLSEKAAMNSITCISASKSFNVTGIKHSLVISENPEFISVYKEQLKKNNEYYGESIFGHHATEAAFSNSDEWSNELMEYINGNFNFLKEYLKTNLPDVGIFQPQSTYFAWLDFNYLGLSDNDLVNLFEKEAEIIVTHGYVLGEGGSGFIRWNLGCPRSVLKMGLERLKTAIENKK</sequence>
<evidence type="ECO:0000256" key="3">
    <source>
        <dbReference type="ARBA" id="ARBA00022898"/>
    </source>
</evidence>
<keyword evidence="4 7" id="KW-0456">Lyase</keyword>
<organism evidence="7 8">
    <name type="scientific">Fundicoccus culcitae</name>
    <dbReference type="NCBI Taxonomy" id="2969821"/>
    <lineage>
        <taxon>Bacteria</taxon>
        <taxon>Bacillati</taxon>
        <taxon>Bacillota</taxon>
        <taxon>Bacilli</taxon>
        <taxon>Lactobacillales</taxon>
        <taxon>Aerococcaceae</taxon>
        <taxon>Fundicoccus</taxon>
    </lineage>
</organism>
<dbReference type="EC" id="4.4.1.13" evidence="2"/>
<evidence type="ECO:0000256" key="2">
    <source>
        <dbReference type="ARBA" id="ARBA00012224"/>
    </source>
</evidence>
<comment type="similarity">
    <text evidence="5">Belongs to the class-II pyridoxal-phosphate-dependent aminotransferase family. MalY/PatB cystathionine beta-lyase subfamily.</text>
</comment>
<dbReference type="GO" id="GO:0016829">
    <property type="term" value="F:lyase activity"/>
    <property type="evidence" value="ECO:0007669"/>
    <property type="project" value="UniProtKB-KW"/>
</dbReference>
<evidence type="ECO:0000256" key="5">
    <source>
        <dbReference type="ARBA" id="ARBA00037974"/>
    </source>
</evidence>
<dbReference type="Pfam" id="PF00155">
    <property type="entry name" value="Aminotran_1_2"/>
    <property type="match status" value="1"/>
</dbReference>
<dbReference type="InterPro" id="IPR015421">
    <property type="entry name" value="PyrdxlP-dep_Trfase_major"/>
</dbReference>